<protein>
    <submittedName>
        <fullName evidence="1">Uncharacterized protein</fullName>
    </submittedName>
</protein>
<dbReference type="EMBL" id="CP014782">
    <property type="protein sequence ID" value="AQS40104.1"/>
    <property type="molecule type" value="Genomic_DNA"/>
</dbReference>
<accession>A0A1S6HXE5</accession>
<name>A0A1S6HXE5_9GAMM</name>
<proteinExistence type="predicted"/>
<keyword evidence="2" id="KW-1185">Reference proteome</keyword>
<reference evidence="1 2" key="1">
    <citation type="submission" date="2016-03" db="EMBL/GenBank/DDBJ databases">
        <title>Complete genome sequence of Shewanella psychrophila WP2, a deep sea bacterium isolated from west Pacific sediment.</title>
        <authorList>
            <person name="Xu G."/>
            <person name="Jian H."/>
        </authorList>
    </citation>
    <scope>NUCLEOTIDE SEQUENCE [LARGE SCALE GENOMIC DNA]</scope>
    <source>
        <strain evidence="1 2">WP2</strain>
    </source>
</reference>
<evidence type="ECO:0000313" key="1">
    <source>
        <dbReference type="EMBL" id="AQS40104.1"/>
    </source>
</evidence>
<sequence>MHAVSQALVAEETNRAVNVKGFTKIELDQKKEELLRKVGIIENFLDATKKAGKHLLNRPSHI</sequence>
<dbReference type="Proteomes" id="UP000189545">
    <property type="component" value="Chromosome"/>
</dbReference>
<gene>
    <name evidence="1" type="ORF">Sps_05026</name>
</gene>
<dbReference type="KEGG" id="spsw:Sps_05026"/>
<organism evidence="1 2">
    <name type="scientific">Shewanella psychrophila</name>
    <dbReference type="NCBI Taxonomy" id="225848"/>
    <lineage>
        <taxon>Bacteria</taxon>
        <taxon>Pseudomonadati</taxon>
        <taxon>Pseudomonadota</taxon>
        <taxon>Gammaproteobacteria</taxon>
        <taxon>Alteromonadales</taxon>
        <taxon>Shewanellaceae</taxon>
        <taxon>Shewanella</taxon>
    </lineage>
</organism>
<evidence type="ECO:0000313" key="2">
    <source>
        <dbReference type="Proteomes" id="UP000189545"/>
    </source>
</evidence>
<dbReference type="STRING" id="225848.Sps_05026"/>
<dbReference type="AlphaFoldDB" id="A0A1S6HXE5"/>
<dbReference type="RefSeq" id="WP_149027357.1">
    <property type="nucleotide sequence ID" value="NZ_CP014782.1"/>
</dbReference>